<evidence type="ECO:0000313" key="3">
    <source>
        <dbReference type="Proteomes" id="UP001055048"/>
    </source>
</evidence>
<comment type="caution">
    <text evidence="2">The sequence shown here is derived from an EMBL/GenBank/DDBJ whole genome shotgun (WGS) entry which is preliminary data.</text>
</comment>
<protein>
    <recommendedName>
        <fullName evidence="4">EpsG family protein</fullName>
    </recommendedName>
</protein>
<feature type="transmembrane region" description="Helical" evidence="1">
    <location>
        <begin position="32"/>
        <end position="49"/>
    </location>
</feature>
<dbReference type="Pfam" id="PF14897">
    <property type="entry name" value="EpsG"/>
    <property type="match status" value="1"/>
</dbReference>
<evidence type="ECO:0008006" key="4">
    <source>
        <dbReference type="Google" id="ProtNLM"/>
    </source>
</evidence>
<organism evidence="2 3">
    <name type="scientific">Bacteroides uniformis</name>
    <dbReference type="NCBI Taxonomy" id="820"/>
    <lineage>
        <taxon>Bacteria</taxon>
        <taxon>Pseudomonadati</taxon>
        <taxon>Bacteroidota</taxon>
        <taxon>Bacteroidia</taxon>
        <taxon>Bacteroidales</taxon>
        <taxon>Bacteroidaceae</taxon>
        <taxon>Bacteroides</taxon>
    </lineage>
</organism>
<feature type="transmembrane region" description="Helical" evidence="1">
    <location>
        <begin position="113"/>
        <end position="132"/>
    </location>
</feature>
<feature type="transmembrane region" description="Helical" evidence="1">
    <location>
        <begin position="315"/>
        <end position="333"/>
    </location>
</feature>
<proteinExistence type="predicted"/>
<feature type="transmembrane region" description="Helical" evidence="1">
    <location>
        <begin position="154"/>
        <end position="178"/>
    </location>
</feature>
<dbReference type="AlphaFoldDB" id="A0AA37JV33"/>
<dbReference type="InterPro" id="IPR049458">
    <property type="entry name" value="EpsG-like"/>
</dbReference>
<feature type="transmembrane region" description="Helical" evidence="1">
    <location>
        <begin position="6"/>
        <end position="25"/>
    </location>
</feature>
<keyword evidence="1" id="KW-0472">Membrane</keyword>
<dbReference type="RefSeq" id="WP_008663514.1">
    <property type="nucleotide sequence ID" value="NZ_BQNL01000001.1"/>
</dbReference>
<keyword evidence="1" id="KW-0812">Transmembrane</keyword>
<evidence type="ECO:0000256" key="1">
    <source>
        <dbReference type="SAM" id="Phobius"/>
    </source>
</evidence>
<gene>
    <name evidence="2" type="ORF">CE91St12_27610</name>
</gene>
<name>A0AA37JV33_BACUN</name>
<feature type="transmembrane region" description="Helical" evidence="1">
    <location>
        <begin position="290"/>
        <end position="308"/>
    </location>
</feature>
<sequence length="354" mass="41406">MGTILLYNIIFLCGACGAYLAEYALTCNQRILCRFFCFFVMFIPAALRYDIGTDYSFYVEAYHSQYLLSGYEYGFRIIVNILKMFSFPSQALFVFTSFLIYAPVCFLLRREGFFLKLVLFLLIFYLYSYNVVRNSIALSFLLVSLDQYFCGNKLIAYLFCAFACMFHYSIFLFIPLFFLDFIYINRKVLVLMFMIAFYLVFTNKIFILFSSSLFLDSKYGIYIGSVHSNETDIGTGLGVLLYLLIPILTLIVSIIKYDRKIKMYIYMLILYIISYLLALKIQIFGRLSDLFSISLIFLIPYIFKSLFFKMRYVKYVGYISLMLLFLLFQAQIVTNVKNNNSGGHGINPYESIIY</sequence>
<feature type="transmembrane region" description="Helical" evidence="1">
    <location>
        <begin position="233"/>
        <end position="252"/>
    </location>
</feature>
<keyword evidence="1" id="KW-1133">Transmembrane helix</keyword>
<reference evidence="2" key="1">
    <citation type="submission" date="2022-01" db="EMBL/GenBank/DDBJ databases">
        <title>Novel bile acid biosynthetic pathways are enriched in the microbiome of centenarians.</title>
        <authorList>
            <person name="Sato Y."/>
            <person name="Atarashi K."/>
            <person name="Plichta R.D."/>
            <person name="Arai Y."/>
            <person name="Sasajima S."/>
            <person name="Kearney M.S."/>
            <person name="Suda W."/>
            <person name="Takeshita K."/>
            <person name="Sasaki T."/>
            <person name="Okamoto S."/>
            <person name="Skelly N.A."/>
            <person name="Okamura Y."/>
            <person name="Vlamakis H."/>
            <person name="Li Y."/>
            <person name="Tanoue T."/>
            <person name="Takei H."/>
            <person name="Nittono H."/>
            <person name="Narushima S."/>
            <person name="Irie J."/>
            <person name="Itoh H."/>
            <person name="Moriya K."/>
            <person name="Sugiura Y."/>
            <person name="Suematsu M."/>
            <person name="Moritoki N."/>
            <person name="Shibata S."/>
            <person name="Littman R.D."/>
            <person name="Fischbach A.M."/>
            <person name="Uwamino Y."/>
            <person name="Inoue T."/>
            <person name="Honda A."/>
            <person name="Hattori M."/>
            <person name="Murai T."/>
            <person name="Xavier J.R."/>
            <person name="Hirose N."/>
            <person name="Honda K."/>
        </authorList>
    </citation>
    <scope>NUCLEOTIDE SEQUENCE</scope>
    <source>
        <strain evidence="2">CE91-St12</strain>
    </source>
</reference>
<accession>A0AA37JV33</accession>
<feature type="transmembrane region" description="Helical" evidence="1">
    <location>
        <begin position="264"/>
        <end position="284"/>
    </location>
</feature>
<evidence type="ECO:0000313" key="2">
    <source>
        <dbReference type="EMBL" id="GKH14551.1"/>
    </source>
</evidence>
<feature type="transmembrane region" description="Helical" evidence="1">
    <location>
        <begin position="190"/>
        <end position="213"/>
    </location>
</feature>
<dbReference type="EMBL" id="BQNL01000001">
    <property type="protein sequence ID" value="GKH14551.1"/>
    <property type="molecule type" value="Genomic_DNA"/>
</dbReference>
<dbReference type="Proteomes" id="UP001055048">
    <property type="component" value="Unassembled WGS sequence"/>
</dbReference>